<keyword evidence="3" id="KW-1003">Cell membrane</keyword>
<evidence type="ECO:0000259" key="9">
    <source>
        <dbReference type="Pfam" id="PF20730"/>
    </source>
</evidence>
<evidence type="ECO:0000313" key="11">
    <source>
        <dbReference type="Proteomes" id="UP000334019"/>
    </source>
</evidence>
<dbReference type="PANTHER" id="PTHR34582">
    <property type="entry name" value="UPF0702 TRANSMEMBRANE PROTEIN YCAP"/>
    <property type="match status" value="1"/>
</dbReference>
<evidence type="ECO:0000256" key="4">
    <source>
        <dbReference type="ARBA" id="ARBA00022692"/>
    </source>
</evidence>
<dbReference type="InterPro" id="IPR023090">
    <property type="entry name" value="UPF0702_alpha/beta_dom_sf"/>
</dbReference>
<feature type="domain" description="YetF C-terminal" evidence="8">
    <location>
        <begin position="81"/>
        <end position="145"/>
    </location>
</feature>
<evidence type="ECO:0000256" key="3">
    <source>
        <dbReference type="ARBA" id="ARBA00022475"/>
    </source>
</evidence>
<evidence type="ECO:0000256" key="1">
    <source>
        <dbReference type="ARBA" id="ARBA00004651"/>
    </source>
</evidence>
<keyword evidence="11" id="KW-1185">Reference proteome</keyword>
<dbReference type="EMBL" id="CP045851">
    <property type="protein sequence ID" value="QGG95743.1"/>
    <property type="molecule type" value="Genomic_DNA"/>
</dbReference>
<keyword evidence="6 7" id="KW-0472">Membrane</keyword>
<keyword evidence="4 7" id="KW-0812">Transmembrane</keyword>
<proteinExistence type="inferred from homology"/>
<dbReference type="Pfam" id="PF20730">
    <property type="entry name" value="YetF_N"/>
    <property type="match status" value="1"/>
</dbReference>
<comment type="similarity">
    <text evidence="2">Belongs to the UPF0702 family.</text>
</comment>
<dbReference type="PANTHER" id="PTHR34582:SF6">
    <property type="entry name" value="UPF0702 TRANSMEMBRANE PROTEIN YCAP"/>
    <property type="match status" value="1"/>
</dbReference>
<sequence length="147" mass="16099">MDAVLRSIAIYAFLLVLFRIAGKRTLADITPFDFVLLLIIGEATQQGLLGDDFSVTNSFLVITTLLTIDIVLSLVKAYVPWLAKATEGVPVVLVADGQPIEERMKKARVDEQDILEAARLTQGLSHMSQVRYAVLERTGSISIIPVS</sequence>
<evidence type="ECO:0000313" key="10">
    <source>
        <dbReference type="EMBL" id="QGG95743.1"/>
    </source>
</evidence>
<protein>
    <submittedName>
        <fullName evidence="10">DUF421 domain-containing protein</fullName>
    </submittedName>
</protein>
<dbReference type="Proteomes" id="UP000334019">
    <property type="component" value="Chromosome"/>
</dbReference>
<organism evidence="10 11">
    <name type="scientific">Actinomarinicola tropica</name>
    <dbReference type="NCBI Taxonomy" id="2789776"/>
    <lineage>
        <taxon>Bacteria</taxon>
        <taxon>Bacillati</taxon>
        <taxon>Actinomycetota</taxon>
        <taxon>Acidimicrobiia</taxon>
        <taxon>Acidimicrobiales</taxon>
        <taxon>Iamiaceae</taxon>
        <taxon>Actinomarinicola</taxon>
    </lineage>
</organism>
<feature type="domain" description="YetF-like N-terminal transmembrane" evidence="9">
    <location>
        <begin position="12"/>
        <end position="68"/>
    </location>
</feature>
<dbReference type="GO" id="GO:0005886">
    <property type="term" value="C:plasma membrane"/>
    <property type="evidence" value="ECO:0007669"/>
    <property type="project" value="UniProtKB-SubCell"/>
</dbReference>
<dbReference type="InterPro" id="IPR048454">
    <property type="entry name" value="YetF_N"/>
</dbReference>
<evidence type="ECO:0000256" key="5">
    <source>
        <dbReference type="ARBA" id="ARBA00022989"/>
    </source>
</evidence>
<dbReference type="RefSeq" id="WP_153759849.1">
    <property type="nucleotide sequence ID" value="NZ_CP045851.1"/>
</dbReference>
<dbReference type="AlphaFoldDB" id="A0A5Q2RIW9"/>
<dbReference type="Pfam" id="PF04239">
    <property type="entry name" value="DUF421"/>
    <property type="match status" value="1"/>
</dbReference>
<gene>
    <name evidence="10" type="ORF">GH723_11895</name>
</gene>
<evidence type="ECO:0000256" key="2">
    <source>
        <dbReference type="ARBA" id="ARBA00006448"/>
    </source>
</evidence>
<dbReference type="KEGG" id="atq:GH723_11895"/>
<name>A0A5Q2RIW9_9ACTN</name>
<evidence type="ECO:0000256" key="6">
    <source>
        <dbReference type="ARBA" id="ARBA00023136"/>
    </source>
</evidence>
<evidence type="ECO:0000259" key="8">
    <source>
        <dbReference type="Pfam" id="PF04239"/>
    </source>
</evidence>
<evidence type="ECO:0000256" key="7">
    <source>
        <dbReference type="SAM" id="Phobius"/>
    </source>
</evidence>
<keyword evidence="5 7" id="KW-1133">Transmembrane helix</keyword>
<reference evidence="10 11" key="1">
    <citation type="submission" date="2019-11" db="EMBL/GenBank/DDBJ databases">
        <authorList>
            <person name="He Y."/>
        </authorList>
    </citation>
    <scope>NUCLEOTIDE SEQUENCE [LARGE SCALE GENOMIC DNA]</scope>
    <source>
        <strain evidence="10 11">SCSIO 58843</strain>
    </source>
</reference>
<feature type="transmembrane region" description="Helical" evidence="7">
    <location>
        <begin position="59"/>
        <end position="79"/>
    </location>
</feature>
<comment type="subcellular location">
    <subcellularLocation>
        <location evidence="1">Cell membrane</location>
        <topology evidence="1">Multi-pass membrane protein</topology>
    </subcellularLocation>
</comment>
<accession>A0A5Q2RIW9</accession>
<dbReference type="Gene3D" id="3.30.240.20">
    <property type="entry name" value="bsu07140 like domains"/>
    <property type="match status" value="1"/>
</dbReference>
<dbReference type="InterPro" id="IPR007353">
    <property type="entry name" value="DUF421"/>
</dbReference>